<comment type="subcellular location">
    <subcellularLocation>
        <location evidence="1">Nucleus</location>
    </subcellularLocation>
</comment>
<sequence length="267" mass="30167">MNQEEGQDEDQQPENWLGNFEAECHDELDSEPNMEERLDSERALAIQHLWLTFQNSATAIAQLYKDRHQGLSLWLPFQNAALSVTNLYKDSVDRLQHCVDIGQQCGRYSRTRDIVAWVRKKRRHIRREELLAFLCGKSPPRNRLGGPSGRQYSCVGLDRSLPRHGHGHGPRSADTSEGVNLDAFREALVLQGLNGAMSNISVGYHGHGAAAQPVGTVGRANGDELNCFMQEEFTRNHDSRNHDSRKRSTSSPELMIDSPSRKRSRLL</sequence>
<organism evidence="4 5">
    <name type="scientific">Batillaria attramentaria</name>
    <dbReference type="NCBI Taxonomy" id="370345"/>
    <lineage>
        <taxon>Eukaryota</taxon>
        <taxon>Metazoa</taxon>
        <taxon>Spiralia</taxon>
        <taxon>Lophotrochozoa</taxon>
        <taxon>Mollusca</taxon>
        <taxon>Gastropoda</taxon>
        <taxon>Caenogastropoda</taxon>
        <taxon>Sorbeoconcha</taxon>
        <taxon>Cerithioidea</taxon>
        <taxon>Batillariidae</taxon>
        <taxon>Batillaria</taxon>
    </lineage>
</organism>
<evidence type="ECO:0000256" key="2">
    <source>
        <dbReference type="ARBA" id="ARBA00023242"/>
    </source>
</evidence>
<dbReference type="PANTHER" id="PTHR31624:SF4">
    <property type="entry name" value="CHROMOSOME 16 OPEN READING FRAME 72"/>
    <property type="match status" value="1"/>
</dbReference>
<keyword evidence="5" id="KW-1185">Reference proteome</keyword>
<feature type="region of interest" description="Disordered" evidence="3">
    <location>
        <begin position="155"/>
        <end position="177"/>
    </location>
</feature>
<reference evidence="4 5" key="1">
    <citation type="journal article" date="2023" name="Sci. Data">
        <title>Genome assembly of the Korean intertidal mud-creeper Batillaria attramentaria.</title>
        <authorList>
            <person name="Patra A.K."/>
            <person name="Ho P.T."/>
            <person name="Jun S."/>
            <person name="Lee S.J."/>
            <person name="Kim Y."/>
            <person name="Won Y.J."/>
        </authorList>
    </citation>
    <scope>NUCLEOTIDE SEQUENCE [LARGE SCALE GENOMIC DNA]</scope>
    <source>
        <strain evidence="4">Wonlab-2016</strain>
    </source>
</reference>
<gene>
    <name evidence="4" type="ORF">BaRGS_00007440</name>
</gene>
<dbReference type="PANTHER" id="PTHR31624">
    <property type="entry name" value="UPF0472 PROTEIN C16ORF72"/>
    <property type="match status" value="1"/>
</dbReference>
<dbReference type="Proteomes" id="UP001519460">
    <property type="component" value="Unassembled WGS sequence"/>
</dbReference>
<dbReference type="EMBL" id="JACVVK020000032">
    <property type="protein sequence ID" value="KAK7501315.1"/>
    <property type="molecule type" value="Genomic_DNA"/>
</dbReference>
<evidence type="ECO:0000313" key="4">
    <source>
        <dbReference type="EMBL" id="KAK7501315.1"/>
    </source>
</evidence>
<comment type="caution">
    <text evidence="4">The sequence shown here is derived from an EMBL/GenBank/DDBJ whole genome shotgun (WGS) entry which is preliminary data.</text>
</comment>
<dbReference type="Pfam" id="PF15251">
    <property type="entry name" value="TAPR1-like"/>
    <property type="match status" value="1"/>
</dbReference>
<feature type="region of interest" description="Disordered" evidence="3">
    <location>
        <begin position="232"/>
        <end position="267"/>
    </location>
</feature>
<dbReference type="InterPro" id="IPR040308">
    <property type="entry name" value="HAPR1"/>
</dbReference>
<protein>
    <submittedName>
        <fullName evidence="4">Uncharacterized protein</fullName>
    </submittedName>
</protein>
<name>A0ABD0LQ14_9CAEN</name>
<evidence type="ECO:0000313" key="5">
    <source>
        <dbReference type="Proteomes" id="UP001519460"/>
    </source>
</evidence>
<accession>A0ABD0LQ14</accession>
<dbReference type="InterPro" id="IPR029196">
    <property type="entry name" value="HAPSTR1-like"/>
</dbReference>
<proteinExistence type="predicted"/>
<keyword evidence="2" id="KW-0539">Nucleus</keyword>
<dbReference type="AlphaFoldDB" id="A0ABD0LQ14"/>
<evidence type="ECO:0000256" key="3">
    <source>
        <dbReference type="SAM" id="MobiDB-lite"/>
    </source>
</evidence>
<dbReference type="GO" id="GO:0005634">
    <property type="term" value="C:nucleus"/>
    <property type="evidence" value="ECO:0007669"/>
    <property type="project" value="UniProtKB-SubCell"/>
</dbReference>
<feature type="compositionally biased region" description="Basic and acidic residues" evidence="3">
    <location>
        <begin position="232"/>
        <end position="242"/>
    </location>
</feature>
<evidence type="ECO:0000256" key="1">
    <source>
        <dbReference type="ARBA" id="ARBA00004123"/>
    </source>
</evidence>